<keyword evidence="2" id="KW-1185">Reference proteome</keyword>
<reference evidence="1 2" key="1">
    <citation type="submission" date="2016-10" db="EMBL/GenBank/DDBJ databases">
        <title>Draft genome sequence of Coniochaeta ligniaria NRRL30616, a lignocellulolytic fungus for bioabatement of inhibitors in plant biomass hydrolysates.</title>
        <authorList>
            <consortium name="DOE Joint Genome Institute"/>
            <person name="Jimenez D.J."/>
            <person name="Hector R.E."/>
            <person name="Riley R."/>
            <person name="Sun H."/>
            <person name="Grigoriev I.V."/>
            <person name="Van Elsas J.D."/>
            <person name="Nichols N.N."/>
        </authorList>
    </citation>
    <scope>NUCLEOTIDE SEQUENCE [LARGE SCALE GENOMIC DNA]</scope>
    <source>
        <strain evidence="1 2">NRRL 30616</strain>
    </source>
</reference>
<accession>A0A1J7J791</accession>
<name>A0A1J7J791_9PEZI</name>
<dbReference type="Proteomes" id="UP000182658">
    <property type="component" value="Unassembled WGS sequence"/>
</dbReference>
<dbReference type="InParanoid" id="A0A1J7J791"/>
<protein>
    <submittedName>
        <fullName evidence="1">Uncharacterized protein</fullName>
    </submittedName>
</protein>
<organism evidence="1 2">
    <name type="scientific">Coniochaeta ligniaria NRRL 30616</name>
    <dbReference type="NCBI Taxonomy" id="1408157"/>
    <lineage>
        <taxon>Eukaryota</taxon>
        <taxon>Fungi</taxon>
        <taxon>Dikarya</taxon>
        <taxon>Ascomycota</taxon>
        <taxon>Pezizomycotina</taxon>
        <taxon>Sordariomycetes</taxon>
        <taxon>Sordariomycetidae</taxon>
        <taxon>Coniochaetales</taxon>
        <taxon>Coniochaetaceae</taxon>
        <taxon>Coniochaeta</taxon>
    </lineage>
</organism>
<dbReference type="EMBL" id="KV875101">
    <property type="protein sequence ID" value="OIW25656.1"/>
    <property type="molecule type" value="Genomic_DNA"/>
</dbReference>
<evidence type="ECO:0000313" key="1">
    <source>
        <dbReference type="EMBL" id="OIW25656.1"/>
    </source>
</evidence>
<gene>
    <name evidence="1" type="ORF">CONLIGDRAFT_672644</name>
</gene>
<proteinExistence type="predicted"/>
<evidence type="ECO:0000313" key="2">
    <source>
        <dbReference type="Proteomes" id="UP000182658"/>
    </source>
</evidence>
<sequence length="259" mass="29596">MKNTVCNDRATKEDRALWQKLCNIFGGKQAAGSDCTVDVPAPSARISRLRYSILTTHCPFEFQSEDAFKNAPWAAQILQAFNDPLTGRFRWRELAGKCYYDMIGIQNDPSLGQRTFARDIKYRQLSSDGHRIDMDVTVRIFSKDAQWLASLSRACIETGNLISVESAVRVDGLLYPSEDLLAPVQHFYLQFLKSWRMALAKERAPYGRRIRPVPSPTYSSWDFDEFLDIDLPEIRHIVYRNVMADIEHPGDVRTAAVKV</sequence>
<dbReference type="AlphaFoldDB" id="A0A1J7J791"/>